<feature type="compositionally biased region" description="Low complexity" evidence="1">
    <location>
        <begin position="344"/>
        <end position="362"/>
    </location>
</feature>
<dbReference type="EMBL" id="MU004193">
    <property type="protein sequence ID" value="KAF2492988.1"/>
    <property type="molecule type" value="Genomic_DNA"/>
</dbReference>
<proteinExistence type="predicted"/>
<accession>A0A6A6QKK3</accession>
<dbReference type="OrthoDB" id="3933088at2759"/>
<feature type="compositionally biased region" description="Basic residues" evidence="1">
    <location>
        <begin position="83"/>
        <end position="104"/>
    </location>
</feature>
<feature type="region of interest" description="Disordered" evidence="1">
    <location>
        <begin position="66"/>
        <end position="109"/>
    </location>
</feature>
<keyword evidence="3" id="KW-1185">Reference proteome</keyword>
<feature type="region of interest" description="Disordered" evidence="1">
    <location>
        <begin position="163"/>
        <end position="202"/>
    </location>
</feature>
<evidence type="ECO:0000313" key="3">
    <source>
        <dbReference type="Proteomes" id="UP000799750"/>
    </source>
</evidence>
<dbReference type="AlphaFoldDB" id="A0A6A6QKK3"/>
<dbReference type="Proteomes" id="UP000799750">
    <property type="component" value="Unassembled WGS sequence"/>
</dbReference>
<evidence type="ECO:0000256" key="1">
    <source>
        <dbReference type="SAM" id="MobiDB-lite"/>
    </source>
</evidence>
<sequence>MSDYGDGNYSDGDYDPWYYIEETYQAADDLAEHAVASPPPIYMDEDQYDDFDLFDFWYDIEEGSDADVEEVEGKPRSKDHSKAGQKRKRGEKALPSRKTRKVKDRKIQALPVRSMSPTPTVLWLSQNDRDAQRAAKAKYLDDTTKPYALLKDWRDLAARSPKGKGRVVKELEQTSEYPAAQSGKGRRASITGPLSPSPGLEDDEMQELISASGIDPEALMTALQNRMADAQGLEGFDRTILLKYAMRMMANEDESEDIAGELTEEILDRDDDDPQAAGIASWISQQMGTTEQDDEASVTLDATDASRQPRTRKRKADADDAEITEPAPEPKRAARGARFYNAPTAASQARSAASDTSTSKATRSGRARRG</sequence>
<evidence type="ECO:0000313" key="2">
    <source>
        <dbReference type="EMBL" id="KAF2492988.1"/>
    </source>
</evidence>
<organism evidence="2 3">
    <name type="scientific">Lophium mytilinum</name>
    <dbReference type="NCBI Taxonomy" id="390894"/>
    <lineage>
        <taxon>Eukaryota</taxon>
        <taxon>Fungi</taxon>
        <taxon>Dikarya</taxon>
        <taxon>Ascomycota</taxon>
        <taxon>Pezizomycotina</taxon>
        <taxon>Dothideomycetes</taxon>
        <taxon>Pleosporomycetidae</taxon>
        <taxon>Mytilinidiales</taxon>
        <taxon>Mytilinidiaceae</taxon>
        <taxon>Lophium</taxon>
    </lineage>
</organism>
<protein>
    <submittedName>
        <fullName evidence="2">Uncharacterized protein</fullName>
    </submittedName>
</protein>
<gene>
    <name evidence="2" type="ORF">BU16DRAFT_466398</name>
</gene>
<name>A0A6A6QKK3_9PEZI</name>
<feature type="compositionally biased region" description="Basic and acidic residues" evidence="1">
    <location>
        <begin position="71"/>
        <end position="82"/>
    </location>
</feature>
<reference evidence="2" key="1">
    <citation type="journal article" date="2020" name="Stud. Mycol.">
        <title>101 Dothideomycetes genomes: a test case for predicting lifestyles and emergence of pathogens.</title>
        <authorList>
            <person name="Haridas S."/>
            <person name="Albert R."/>
            <person name="Binder M."/>
            <person name="Bloem J."/>
            <person name="Labutti K."/>
            <person name="Salamov A."/>
            <person name="Andreopoulos B."/>
            <person name="Baker S."/>
            <person name="Barry K."/>
            <person name="Bills G."/>
            <person name="Bluhm B."/>
            <person name="Cannon C."/>
            <person name="Castanera R."/>
            <person name="Culley D."/>
            <person name="Daum C."/>
            <person name="Ezra D."/>
            <person name="Gonzalez J."/>
            <person name="Henrissat B."/>
            <person name="Kuo A."/>
            <person name="Liang C."/>
            <person name="Lipzen A."/>
            <person name="Lutzoni F."/>
            <person name="Magnuson J."/>
            <person name="Mondo S."/>
            <person name="Nolan M."/>
            <person name="Ohm R."/>
            <person name="Pangilinan J."/>
            <person name="Park H.-J."/>
            <person name="Ramirez L."/>
            <person name="Alfaro M."/>
            <person name="Sun H."/>
            <person name="Tritt A."/>
            <person name="Yoshinaga Y."/>
            <person name="Zwiers L.-H."/>
            <person name="Turgeon B."/>
            <person name="Goodwin S."/>
            <person name="Spatafora J."/>
            <person name="Crous P."/>
            <person name="Grigoriev I."/>
        </authorList>
    </citation>
    <scope>NUCLEOTIDE SEQUENCE</scope>
    <source>
        <strain evidence="2">CBS 269.34</strain>
    </source>
</reference>
<feature type="region of interest" description="Disordered" evidence="1">
    <location>
        <begin position="269"/>
        <end position="370"/>
    </location>
</feature>